<keyword evidence="2" id="KW-1185">Reference proteome</keyword>
<organism evidence="1 2">
    <name type="scientific">Dallia pectoralis</name>
    <name type="common">Alaska blackfish</name>
    <dbReference type="NCBI Taxonomy" id="75939"/>
    <lineage>
        <taxon>Eukaryota</taxon>
        <taxon>Metazoa</taxon>
        <taxon>Chordata</taxon>
        <taxon>Craniata</taxon>
        <taxon>Vertebrata</taxon>
        <taxon>Euteleostomi</taxon>
        <taxon>Actinopterygii</taxon>
        <taxon>Neopterygii</taxon>
        <taxon>Teleostei</taxon>
        <taxon>Protacanthopterygii</taxon>
        <taxon>Esociformes</taxon>
        <taxon>Umbridae</taxon>
        <taxon>Dallia</taxon>
    </lineage>
</organism>
<dbReference type="EMBL" id="CM055728">
    <property type="protein sequence ID" value="KAJ8016729.1"/>
    <property type="molecule type" value="Genomic_DNA"/>
</dbReference>
<dbReference type="Proteomes" id="UP001157502">
    <property type="component" value="Chromosome 1"/>
</dbReference>
<evidence type="ECO:0000313" key="2">
    <source>
        <dbReference type="Proteomes" id="UP001157502"/>
    </source>
</evidence>
<protein>
    <submittedName>
        <fullName evidence="1">Uncharacterized protein</fullName>
    </submittedName>
</protein>
<proteinExistence type="predicted"/>
<gene>
    <name evidence="1" type="ORF">DPEC_G00010380</name>
</gene>
<evidence type="ECO:0000313" key="1">
    <source>
        <dbReference type="EMBL" id="KAJ8016729.1"/>
    </source>
</evidence>
<reference evidence="1" key="1">
    <citation type="submission" date="2021-05" db="EMBL/GenBank/DDBJ databases">
        <authorList>
            <person name="Pan Q."/>
            <person name="Jouanno E."/>
            <person name="Zahm M."/>
            <person name="Klopp C."/>
            <person name="Cabau C."/>
            <person name="Louis A."/>
            <person name="Berthelot C."/>
            <person name="Parey E."/>
            <person name="Roest Crollius H."/>
            <person name="Montfort J."/>
            <person name="Robinson-Rechavi M."/>
            <person name="Bouchez O."/>
            <person name="Lampietro C."/>
            <person name="Lopez Roques C."/>
            <person name="Donnadieu C."/>
            <person name="Postlethwait J."/>
            <person name="Bobe J."/>
            <person name="Dillon D."/>
            <person name="Chandos A."/>
            <person name="von Hippel F."/>
            <person name="Guiguen Y."/>
        </authorList>
    </citation>
    <scope>NUCLEOTIDE SEQUENCE</scope>
    <source>
        <strain evidence="1">YG-Jan2019</strain>
    </source>
</reference>
<accession>A0ACC2HL43</accession>
<comment type="caution">
    <text evidence="1">The sequence shown here is derived from an EMBL/GenBank/DDBJ whole genome shotgun (WGS) entry which is preliminary data.</text>
</comment>
<sequence length="410" mass="45876">MQACLPRSYMVPARDEEAESQRKAKSRHIRQTRRSTQGVTLAELKAAQRNYSPSHLDTDRQTEDECSRMSDRSCLKGIGGAWPILAPCLETGDPGSACSMEMDQIGNQRQKLRNQASGSTAGPDNLPSASSCYYIPPSTSSSLTNSISSRVNGEDDQKHNSTEDPSECVLATREKKVWFSDQDADKACKVFEVCVHLGPMQCNATGKSLDILDPRSGRTQRQQQTMCEEMSSVYPRTKELSRTRKSLSDSSPPSSPSPTAKTFRHDRASRSNSSSGDSRAEPLGRTSSYTRRETRLASLSKQEDGSSTREYKKMYEDALVEHDKLKSRLGDSKQELAKIRIQLDKVIQKQDRISERSNVLESEKREKQALEKRVTGMEDELKVLTELKSDNQRLKDENGALIRVISKLSK</sequence>
<name>A0ACC2HL43_DALPE</name>